<dbReference type="Proteomes" id="UP000198403">
    <property type="component" value="Unassembled WGS sequence"/>
</dbReference>
<organism evidence="1 2">
    <name type="scientific">Blastococcus mobilis</name>
    <dbReference type="NCBI Taxonomy" id="1938746"/>
    <lineage>
        <taxon>Bacteria</taxon>
        <taxon>Bacillati</taxon>
        <taxon>Actinomycetota</taxon>
        <taxon>Actinomycetes</taxon>
        <taxon>Geodermatophilales</taxon>
        <taxon>Geodermatophilaceae</taxon>
        <taxon>Blastococcus</taxon>
    </lineage>
</organism>
<reference evidence="1 2" key="1">
    <citation type="submission" date="2017-06" db="EMBL/GenBank/DDBJ databases">
        <authorList>
            <person name="Kim H.J."/>
            <person name="Triplett B.A."/>
        </authorList>
    </citation>
    <scope>NUCLEOTIDE SEQUENCE [LARGE SCALE GENOMIC DNA]</scope>
    <source>
        <strain evidence="1 2">DSM 44272</strain>
    </source>
</reference>
<evidence type="ECO:0000313" key="2">
    <source>
        <dbReference type="Proteomes" id="UP000198403"/>
    </source>
</evidence>
<accession>A0A238VU52</accession>
<keyword evidence="2" id="KW-1185">Reference proteome</keyword>
<name>A0A238VU52_9ACTN</name>
<gene>
    <name evidence="1" type="ORF">SAMN06272737_10526</name>
</gene>
<proteinExistence type="predicted"/>
<dbReference type="RefSeq" id="WP_254920430.1">
    <property type="nucleotide sequence ID" value="NZ_FZNO01000005.1"/>
</dbReference>
<evidence type="ECO:0000313" key="1">
    <source>
        <dbReference type="EMBL" id="SNR37845.1"/>
    </source>
</evidence>
<dbReference type="EMBL" id="FZNO01000005">
    <property type="protein sequence ID" value="SNR37845.1"/>
    <property type="molecule type" value="Genomic_DNA"/>
</dbReference>
<protein>
    <submittedName>
        <fullName evidence="1">Uncharacterized protein</fullName>
    </submittedName>
</protein>
<sequence length="110" mass="12028">MTSWEAADVIAQEGGAEVQDELTRQELAGHARVLNAWQSQKADLDPAWTAGASLSDYGLRLRPDEARALAAELHAVMMRWLDAHPAEEPSEGTDLVAVLIDVVPLKEWPT</sequence>
<dbReference type="AlphaFoldDB" id="A0A238VU52"/>